<dbReference type="Proteomes" id="UP000075420">
    <property type="component" value="Unassembled WGS sequence"/>
</dbReference>
<gene>
    <name evidence="2" type="ORF">BE08_32305</name>
</gene>
<organism evidence="2 3">
    <name type="scientific">Sorangium cellulosum</name>
    <name type="common">Polyangium cellulosum</name>
    <dbReference type="NCBI Taxonomy" id="56"/>
    <lineage>
        <taxon>Bacteria</taxon>
        <taxon>Pseudomonadati</taxon>
        <taxon>Myxococcota</taxon>
        <taxon>Polyangia</taxon>
        <taxon>Polyangiales</taxon>
        <taxon>Polyangiaceae</taxon>
        <taxon>Sorangium</taxon>
    </lineage>
</organism>
<sequence>MMAIPRVYKFRYSEGFEWLLPANDADFELLRFDGQRKSSSWRPIRMKRLKVTEQGRPLEPSDFPACSGGDVLILGRAARDRIGWHLERYGELLPLLCDDGDFWVLNVTRLVDALDEHNSQLLRASDTGAILMVRKHAFRAAALDQAELFKVPQMVCGLIYVTDPFVELVRASGLKGLEFVQVWPPS</sequence>
<dbReference type="AlphaFoldDB" id="A0A150PGC0"/>
<dbReference type="Pfam" id="PF07791">
    <property type="entry name" value="Imm11"/>
    <property type="match status" value="1"/>
</dbReference>
<evidence type="ECO:0000259" key="1">
    <source>
        <dbReference type="Pfam" id="PF07791"/>
    </source>
</evidence>
<evidence type="ECO:0000313" key="2">
    <source>
        <dbReference type="EMBL" id="KYF54741.1"/>
    </source>
</evidence>
<reference evidence="2 3" key="1">
    <citation type="submission" date="2014-02" db="EMBL/GenBank/DDBJ databases">
        <title>The small core and large imbalanced accessory genome model reveals a collaborative survival strategy of Sorangium cellulosum strains in nature.</title>
        <authorList>
            <person name="Han K."/>
            <person name="Peng R."/>
            <person name="Blom J."/>
            <person name="Li Y.-Z."/>
        </authorList>
    </citation>
    <scope>NUCLEOTIDE SEQUENCE [LARGE SCALE GENOMIC DNA]</scope>
    <source>
        <strain evidence="2 3">So0157-25</strain>
    </source>
</reference>
<accession>A0A150PGC0</accession>
<dbReference type="EMBL" id="JELY01001742">
    <property type="protein sequence ID" value="KYF54741.1"/>
    <property type="molecule type" value="Genomic_DNA"/>
</dbReference>
<proteinExistence type="predicted"/>
<name>A0A150PGC0_SORCE</name>
<feature type="domain" description="Immunity MXAN-0049 protein" evidence="1">
    <location>
        <begin position="100"/>
        <end position="182"/>
    </location>
</feature>
<comment type="caution">
    <text evidence="2">The sequence shown here is derived from an EMBL/GenBank/DDBJ whole genome shotgun (WGS) entry which is preliminary data.</text>
</comment>
<evidence type="ECO:0000313" key="3">
    <source>
        <dbReference type="Proteomes" id="UP000075420"/>
    </source>
</evidence>
<dbReference type="InterPro" id="IPR012433">
    <property type="entry name" value="Imm11"/>
</dbReference>
<protein>
    <recommendedName>
        <fullName evidence="1">Immunity MXAN-0049 protein domain-containing protein</fullName>
    </recommendedName>
</protein>